<dbReference type="PANTHER" id="PTHR30055:SF226">
    <property type="entry name" value="HTH-TYPE TRANSCRIPTIONAL REGULATOR PKSA"/>
    <property type="match status" value="1"/>
</dbReference>
<evidence type="ECO:0000259" key="6">
    <source>
        <dbReference type="PROSITE" id="PS50977"/>
    </source>
</evidence>
<reference evidence="8" key="1">
    <citation type="journal article" date="2019" name="Int. J. Syst. Evol. Microbiol.">
        <title>The Global Catalogue of Microorganisms (GCM) 10K type strain sequencing project: providing services to taxonomists for standard genome sequencing and annotation.</title>
        <authorList>
            <consortium name="The Broad Institute Genomics Platform"/>
            <consortium name="The Broad Institute Genome Sequencing Center for Infectious Disease"/>
            <person name="Wu L."/>
            <person name="Ma J."/>
        </authorList>
    </citation>
    <scope>NUCLEOTIDE SEQUENCE [LARGE SCALE GENOMIC DNA]</scope>
    <source>
        <strain evidence="8">CGMCC 4.7643</strain>
    </source>
</reference>
<evidence type="ECO:0000256" key="5">
    <source>
        <dbReference type="PROSITE-ProRule" id="PRU00335"/>
    </source>
</evidence>
<proteinExistence type="predicted"/>
<keyword evidence="3 5" id="KW-0238">DNA-binding</keyword>
<evidence type="ECO:0000256" key="2">
    <source>
        <dbReference type="ARBA" id="ARBA00023015"/>
    </source>
</evidence>
<dbReference type="InterPro" id="IPR036271">
    <property type="entry name" value="Tet_transcr_reg_TetR-rel_C_sf"/>
</dbReference>
<dbReference type="InterPro" id="IPR050109">
    <property type="entry name" value="HTH-type_TetR-like_transc_reg"/>
</dbReference>
<dbReference type="Gene3D" id="1.10.357.10">
    <property type="entry name" value="Tetracycline Repressor, domain 2"/>
    <property type="match status" value="1"/>
</dbReference>
<gene>
    <name evidence="7" type="ORF">ACFSYJ_06850</name>
</gene>
<comment type="caution">
    <text evidence="7">The sequence shown here is derived from an EMBL/GenBank/DDBJ whole genome shotgun (WGS) entry which is preliminary data.</text>
</comment>
<dbReference type="PRINTS" id="PR00455">
    <property type="entry name" value="HTHTETR"/>
</dbReference>
<dbReference type="SUPFAM" id="SSF46689">
    <property type="entry name" value="Homeodomain-like"/>
    <property type="match status" value="1"/>
</dbReference>
<dbReference type="PANTHER" id="PTHR30055">
    <property type="entry name" value="HTH-TYPE TRANSCRIPTIONAL REGULATOR RUTR"/>
    <property type="match status" value="1"/>
</dbReference>
<dbReference type="Pfam" id="PF13977">
    <property type="entry name" value="TetR_C_6"/>
    <property type="match status" value="1"/>
</dbReference>
<accession>A0ABW5GD03</accession>
<dbReference type="PROSITE" id="PS50977">
    <property type="entry name" value="HTH_TETR_2"/>
    <property type="match status" value="1"/>
</dbReference>
<dbReference type="Proteomes" id="UP001597419">
    <property type="component" value="Unassembled WGS sequence"/>
</dbReference>
<feature type="domain" description="HTH tetR-type" evidence="6">
    <location>
        <begin position="10"/>
        <end position="70"/>
    </location>
</feature>
<evidence type="ECO:0000256" key="1">
    <source>
        <dbReference type="ARBA" id="ARBA00022491"/>
    </source>
</evidence>
<protein>
    <submittedName>
        <fullName evidence="7">TetR/AcrR family transcriptional regulator</fullName>
    </submittedName>
</protein>
<keyword evidence="2" id="KW-0805">Transcription regulation</keyword>
<evidence type="ECO:0000313" key="8">
    <source>
        <dbReference type="Proteomes" id="UP001597419"/>
    </source>
</evidence>
<dbReference type="InterPro" id="IPR023772">
    <property type="entry name" value="DNA-bd_HTH_TetR-type_CS"/>
</dbReference>
<feature type="DNA-binding region" description="H-T-H motif" evidence="5">
    <location>
        <begin position="33"/>
        <end position="52"/>
    </location>
</feature>
<dbReference type="InterPro" id="IPR009057">
    <property type="entry name" value="Homeodomain-like_sf"/>
</dbReference>
<evidence type="ECO:0000313" key="7">
    <source>
        <dbReference type="EMBL" id="MFD2458307.1"/>
    </source>
</evidence>
<evidence type="ECO:0000256" key="3">
    <source>
        <dbReference type="ARBA" id="ARBA00023125"/>
    </source>
</evidence>
<dbReference type="PROSITE" id="PS01081">
    <property type="entry name" value="HTH_TETR_1"/>
    <property type="match status" value="1"/>
</dbReference>
<dbReference type="EMBL" id="JBHUKU010000003">
    <property type="protein sequence ID" value="MFD2458307.1"/>
    <property type="molecule type" value="Genomic_DNA"/>
</dbReference>
<evidence type="ECO:0000256" key="4">
    <source>
        <dbReference type="ARBA" id="ARBA00023163"/>
    </source>
</evidence>
<name>A0ABW5GD03_9PSEU</name>
<dbReference type="Pfam" id="PF00440">
    <property type="entry name" value="TetR_N"/>
    <property type="match status" value="1"/>
</dbReference>
<keyword evidence="1" id="KW-0678">Repressor</keyword>
<keyword evidence="4" id="KW-0804">Transcription</keyword>
<dbReference type="RefSeq" id="WP_345394968.1">
    <property type="nucleotide sequence ID" value="NZ_BAABHG010000007.1"/>
</dbReference>
<dbReference type="InterPro" id="IPR039538">
    <property type="entry name" value="BetI_C"/>
</dbReference>
<dbReference type="InterPro" id="IPR001647">
    <property type="entry name" value="HTH_TetR"/>
</dbReference>
<sequence length="218" mass="23165">MRKVDPAKHAAKRRAILDAAAGCFAEKGFEKTTTAHICRVAGISSGSLFHYFPTKRAVFVAIFADEGEQTAEYLAEAVKAPDPLTALFDVVDHFAAGVAEPAVVRLLLEVAAQTARDEEFAALIRHNETVLRDGIEVLVRRAAGAGLIDASIPPRGAANWITVLIDALLGRANFDPEFDVVAERDMLRLILTRFLCPDSAVSAPGGGGMPQTGGISPS</sequence>
<keyword evidence="8" id="KW-1185">Reference proteome</keyword>
<dbReference type="SUPFAM" id="SSF48498">
    <property type="entry name" value="Tetracyclin repressor-like, C-terminal domain"/>
    <property type="match status" value="1"/>
</dbReference>
<organism evidence="7 8">
    <name type="scientific">Amycolatopsis samaneae</name>
    <dbReference type="NCBI Taxonomy" id="664691"/>
    <lineage>
        <taxon>Bacteria</taxon>
        <taxon>Bacillati</taxon>
        <taxon>Actinomycetota</taxon>
        <taxon>Actinomycetes</taxon>
        <taxon>Pseudonocardiales</taxon>
        <taxon>Pseudonocardiaceae</taxon>
        <taxon>Amycolatopsis</taxon>
    </lineage>
</organism>